<dbReference type="PROSITE" id="PS50109">
    <property type="entry name" value="HIS_KIN"/>
    <property type="match status" value="1"/>
</dbReference>
<reference evidence="9 10" key="1">
    <citation type="submission" date="2019-08" db="EMBL/GenBank/DDBJ databases">
        <title>In-depth cultivation of the pig gut microbiome towards novel bacterial diversity and tailored functional studies.</title>
        <authorList>
            <person name="Wylensek D."/>
            <person name="Hitch T.C.A."/>
            <person name="Clavel T."/>
        </authorList>
    </citation>
    <scope>NUCLEOTIDE SEQUENCE [LARGE SCALE GENOMIC DNA]</scope>
    <source>
        <strain evidence="9 10">68-1-5</strain>
    </source>
</reference>
<dbReference type="PANTHER" id="PTHR45453:SF1">
    <property type="entry name" value="PHOSPHATE REGULON SENSOR PROTEIN PHOR"/>
    <property type="match status" value="1"/>
</dbReference>
<organism evidence="9 10">
    <name type="scientific">Suipraeoptans intestinalis</name>
    <dbReference type="NCBI Taxonomy" id="2606628"/>
    <lineage>
        <taxon>Bacteria</taxon>
        <taxon>Bacillati</taxon>
        <taxon>Bacillota</taxon>
        <taxon>Clostridia</taxon>
        <taxon>Lachnospirales</taxon>
        <taxon>Lachnospiraceae</taxon>
        <taxon>Suipraeoptans</taxon>
    </lineage>
</organism>
<protein>
    <recommendedName>
        <fullName evidence="3">histidine kinase</fullName>
        <ecNumber evidence="3">2.7.13.3</ecNumber>
    </recommendedName>
</protein>
<dbReference type="RefSeq" id="WP_154478994.1">
    <property type="nucleotide sequence ID" value="NZ_VULY01000041.1"/>
</dbReference>
<evidence type="ECO:0000256" key="6">
    <source>
        <dbReference type="ARBA" id="ARBA00022777"/>
    </source>
</evidence>
<dbReference type="InterPro" id="IPR036890">
    <property type="entry name" value="HATPase_C_sf"/>
</dbReference>
<dbReference type="GO" id="GO:0004721">
    <property type="term" value="F:phosphoprotein phosphatase activity"/>
    <property type="evidence" value="ECO:0007669"/>
    <property type="project" value="TreeGrafter"/>
</dbReference>
<evidence type="ECO:0000256" key="3">
    <source>
        <dbReference type="ARBA" id="ARBA00012438"/>
    </source>
</evidence>
<dbReference type="EC" id="2.7.13.3" evidence="3"/>
<evidence type="ECO:0000313" key="10">
    <source>
        <dbReference type="Proteomes" id="UP000434409"/>
    </source>
</evidence>
<keyword evidence="5" id="KW-0808">Transferase</keyword>
<dbReference type="Gene3D" id="3.30.565.10">
    <property type="entry name" value="Histidine kinase-like ATPase, C-terminal domain"/>
    <property type="match status" value="1"/>
</dbReference>
<accession>A0A6N7V6W2</accession>
<evidence type="ECO:0000256" key="4">
    <source>
        <dbReference type="ARBA" id="ARBA00022553"/>
    </source>
</evidence>
<feature type="domain" description="Histidine kinase" evidence="8">
    <location>
        <begin position="1"/>
        <end position="86"/>
    </location>
</feature>
<dbReference type="Pfam" id="PF02518">
    <property type="entry name" value="HATPase_c"/>
    <property type="match status" value="1"/>
</dbReference>
<dbReference type="PANTHER" id="PTHR45453">
    <property type="entry name" value="PHOSPHATE REGULON SENSOR PROTEIN PHOR"/>
    <property type="match status" value="1"/>
</dbReference>
<gene>
    <name evidence="9" type="ORF">FYJ34_12355</name>
</gene>
<sequence length="129" mass="14725">MALSLEGDNVVAHTDEQLIERVLFNLVENGIKYNREGGNVQVSTEDLPDRVKIRIADTGVGIREEDKPHVFDLFYRVDESRNRETGATESVWRWCGILWPAGRNYFSRGQSSPGQCVWCVCPKPETDRK</sequence>
<evidence type="ECO:0000256" key="1">
    <source>
        <dbReference type="ARBA" id="ARBA00000085"/>
    </source>
</evidence>
<evidence type="ECO:0000259" key="8">
    <source>
        <dbReference type="PROSITE" id="PS50109"/>
    </source>
</evidence>
<dbReference type="InterPro" id="IPR005467">
    <property type="entry name" value="His_kinase_dom"/>
</dbReference>
<evidence type="ECO:0000256" key="5">
    <source>
        <dbReference type="ARBA" id="ARBA00022679"/>
    </source>
</evidence>
<dbReference type="AlphaFoldDB" id="A0A6N7V6W2"/>
<dbReference type="EMBL" id="VULY01000041">
    <property type="protein sequence ID" value="MSR94932.1"/>
    <property type="molecule type" value="Genomic_DNA"/>
</dbReference>
<dbReference type="Proteomes" id="UP000434409">
    <property type="component" value="Unassembled WGS sequence"/>
</dbReference>
<dbReference type="InterPro" id="IPR003594">
    <property type="entry name" value="HATPase_dom"/>
</dbReference>
<comment type="caution">
    <text evidence="9">The sequence shown here is derived from an EMBL/GenBank/DDBJ whole genome shotgun (WGS) entry which is preliminary data.</text>
</comment>
<dbReference type="SUPFAM" id="SSF55874">
    <property type="entry name" value="ATPase domain of HSP90 chaperone/DNA topoisomerase II/histidine kinase"/>
    <property type="match status" value="1"/>
</dbReference>
<dbReference type="SMART" id="SM00387">
    <property type="entry name" value="HATPase_c"/>
    <property type="match status" value="1"/>
</dbReference>
<dbReference type="GO" id="GO:0000155">
    <property type="term" value="F:phosphorelay sensor kinase activity"/>
    <property type="evidence" value="ECO:0007669"/>
    <property type="project" value="TreeGrafter"/>
</dbReference>
<keyword evidence="7" id="KW-0902">Two-component regulatory system</keyword>
<dbReference type="InterPro" id="IPR050351">
    <property type="entry name" value="BphY/WalK/GraS-like"/>
</dbReference>
<evidence type="ECO:0000256" key="2">
    <source>
        <dbReference type="ARBA" id="ARBA00004370"/>
    </source>
</evidence>
<name>A0A6N7V6W2_9FIRM</name>
<evidence type="ECO:0000313" key="9">
    <source>
        <dbReference type="EMBL" id="MSR94932.1"/>
    </source>
</evidence>
<keyword evidence="4" id="KW-0597">Phosphoprotein</keyword>
<keyword evidence="10" id="KW-1185">Reference proteome</keyword>
<comment type="catalytic activity">
    <reaction evidence="1">
        <text>ATP + protein L-histidine = ADP + protein N-phospho-L-histidine.</text>
        <dbReference type="EC" id="2.7.13.3"/>
    </reaction>
</comment>
<keyword evidence="6 9" id="KW-0418">Kinase</keyword>
<comment type="subcellular location">
    <subcellularLocation>
        <location evidence="2">Membrane</location>
    </subcellularLocation>
</comment>
<dbReference type="GO" id="GO:0005886">
    <property type="term" value="C:plasma membrane"/>
    <property type="evidence" value="ECO:0007669"/>
    <property type="project" value="TreeGrafter"/>
</dbReference>
<proteinExistence type="predicted"/>
<evidence type="ECO:0000256" key="7">
    <source>
        <dbReference type="ARBA" id="ARBA00023012"/>
    </source>
</evidence>
<dbReference type="GO" id="GO:0016036">
    <property type="term" value="P:cellular response to phosphate starvation"/>
    <property type="evidence" value="ECO:0007669"/>
    <property type="project" value="TreeGrafter"/>
</dbReference>